<dbReference type="EMBL" id="JAAALK010000287">
    <property type="protein sequence ID" value="KAG8056851.1"/>
    <property type="molecule type" value="Genomic_DNA"/>
</dbReference>
<feature type="region of interest" description="Disordered" evidence="1">
    <location>
        <begin position="1"/>
        <end position="26"/>
    </location>
</feature>
<name>A0A8J5VEJ1_ZIZPA</name>
<dbReference type="Proteomes" id="UP000729402">
    <property type="component" value="Unassembled WGS sequence"/>
</dbReference>
<sequence>MLLEMVSPPSSEELQERFERSGDTDTMNNLEDELFRQSLGLRVLAHFILSLSPKSNPPRIRDSSIPAAEPPIRPQNCIFVSMKA</sequence>
<reference evidence="2" key="1">
    <citation type="journal article" date="2021" name="bioRxiv">
        <title>Whole Genome Assembly and Annotation of Northern Wild Rice, Zizania palustris L., Supports a Whole Genome Duplication in the Zizania Genus.</title>
        <authorList>
            <person name="Haas M."/>
            <person name="Kono T."/>
            <person name="Macchietto M."/>
            <person name="Millas R."/>
            <person name="McGilp L."/>
            <person name="Shao M."/>
            <person name="Duquette J."/>
            <person name="Hirsch C.N."/>
            <person name="Kimball J."/>
        </authorList>
    </citation>
    <scope>NUCLEOTIDE SEQUENCE</scope>
    <source>
        <tissue evidence="2">Fresh leaf tissue</tissue>
    </source>
</reference>
<proteinExistence type="predicted"/>
<organism evidence="2 3">
    <name type="scientific">Zizania palustris</name>
    <name type="common">Northern wild rice</name>
    <dbReference type="NCBI Taxonomy" id="103762"/>
    <lineage>
        <taxon>Eukaryota</taxon>
        <taxon>Viridiplantae</taxon>
        <taxon>Streptophyta</taxon>
        <taxon>Embryophyta</taxon>
        <taxon>Tracheophyta</taxon>
        <taxon>Spermatophyta</taxon>
        <taxon>Magnoliopsida</taxon>
        <taxon>Liliopsida</taxon>
        <taxon>Poales</taxon>
        <taxon>Poaceae</taxon>
        <taxon>BOP clade</taxon>
        <taxon>Oryzoideae</taxon>
        <taxon>Oryzeae</taxon>
        <taxon>Zizaniinae</taxon>
        <taxon>Zizania</taxon>
    </lineage>
</organism>
<comment type="caution">
    <text evidence="2">The sequence shown here is derived from an EMBL/GenBank/DDBJ whole genome shotgun (WGS) entry which is preliminary data.</text>
</comment>
<protein>
    <submittedName>
        <fullName evidence="2">Uncharacterized protein</fullName>
    </submittedName>
</protein>
<reference evidence="2" key="2">
    <citation type="submission" date="2021-02" db="EMBL/GenBank/DDBJ databases">
        <authorList>
            <person name="Kimball J.A."/>
            <person name="Haas M.W."/>
            <person name="Macchietto M."/>
            <person name="Kono T."/>
            <person name="Duquette J."/>
            <person name="Shao M."/>
        </authorList>
    </citation>
    <scope>NUCLEOTIDE SEQUENCE</scope>
    <source>
        <tissue evidence="2">Fresh leaf tissue</tissue>
    </source>
</reference>
<evidence type="ECO:0000256" key="1">
    <source>
        <dbReference type="SAM" id="MobiDB-lite"/>
    </source>
</evidence>
<evidence type="ECO:0000313" key="2">
    <source>
        <dbReference type="EMBL" id="KAG8056851.1"/>
    </source>
</evidence>
<feature type="compositionally biased region" description="Basic and acidic residues" evidence="1">
    <location>
        <begin position="14"/>
        <end position="23"/>
    </location>
</feature>
<accession>A0A8J5VEJ1</accession>
<gene>
    <name evidence="2" type="ORF">GUJ93_ZPchr0002g25832</name>
</gene>
<evidence type="ECO:0000313" key="3">
    <source>
        <dbReference type="Proteomes" id="UP000729402"/>
    </source>
</evidence>
<dbReference type="AlphaFoldDB" id="A0A8J5VEJ1"/>
<keyword evidence="3" id="KW-1185">Reference proteome</keyword>